<dbReference type="EMBL" id="JAZEWV010000002">
    <property type="protein sequence ID" value="MEE4541020.1"/>
    <property type="molecule type" value="Genomic_DNA"/>
</dbReference>
<gene>
    <name evidence="1" type="ORF">V2S66_03430</name>
</gene>
<dbReference type="RefSeq" id="WP_330792915.1">
    <property type="nucleotide sequence ID" value="NZ_JAZEWV010000002.1"/>
</dbReference>
<evidence type="ECO:0000313" key="1">
    <source>
        <dbReference type="EMBL" id="MEE4541020.1"/>
    </source>
</evidence>
<comment type="caution">
    <text evidence="1">The sequence shown here is derived from an EMBL/GenBank/DDBJ whole genome shotgun (WGS) entry which is preliminary data.</text>
</comment>
<name>A0ABU7P5E5_9ACTN</name>
<protein>
    <submittedName>
        <fullName evidence="1">DUF6233 domain-containing protein</fullName>
    </submittedName>
</protein>
<dbReference type="InterPro" id="IPR046200">
    <property type="entry name" value="DUF6233"/>
</dbReference>
<proteinExistence type="predicted"/>
<sequence length="138" mass="14484">MSESRPADAPPPRVEVRLPGGCTTPGRLLAWRQGPDGAWWAQAVIQVPAAAIAQVAGEDYTAVPREPAVRAPAAGGYVLAADTRPGQPRAAVLHAADCWTLGKLARWTMITPVDDPDQARALLLIDDTTACDACQPAP</sequence>
<accession>A0ABU7P5E5</accession>
<organism evidence="1 2">
    <name type="scientific">Actinacidiphila polyblastidii</name>
    <dbReference type="NCBI Taxonomy" id="3110430"/>
    <lineage>
        <taxon>Bacteria</taxon>
        <taxon>Bacillati</taxon>
        <taxon>Actinomycetota</taxon>
        <taxon>Actinomycetes</taxon>
        <taxon>Kitasatosporales</taxon>
        <taxon>Streptomycetaceae</taxon>
        <taxon>Actinacidiphila</taxon>
    </lineage>
</organism>
<keyword evidence="2" id="KW-1185">Reference proteome</keyword>
<reference evidence="1 2" key="1">
    <citation type="submission" date="2023-12" db="EMBL/GenBank/DDBJ databases">
        <title>Streptomyces sp. V4-01.</title>
        <authorList>
            <person name="Somphong A."/>
            <person name="Phongsopitanun W."/>
        </authorList>
    </citation>
    <scope>NUCLEOTIDE SEQUENCE [LARGE SCALE GENOMIC DNA]</scope>
    <source>
        <strain evidence="1 2">V4-01</strain>
    </source>
</reference>
<dbReference type="Pfam" id="PF19746">
    <property type="entry name" value="DUF6233"/>
    <property type="match status" value="1"/>
</dbReference>
<evidence type="ECO:0000313" key="2">
    <source>
        <dbReference type="Proteomes" id="UP001344658"/>
    </source>
</evidence>
<dbReference type="Proteomes" id="UP001344658">
    <property type="component" value="Unassembled WGS sequence"/>
</dbReference>